<name>A0A183TLV6_SCHSO</name>
<dbReference type="OrthoDB" id="10030815at2759"/>
<evidence type="ECO:0000313" key="1">
    <source>
        <dbReference type="EMBL" id="VDM03840.1"/>
    </source>
</evidence>
<reference evidence="1 2" key="2">
    <citation type="submission" date="2018-11" db="EMBL/GenBank/DDBJ databases">
        <authorList>
            <consortium name="Pathogen Informatics"/>
        </authorList>
    </citation>
    <scope>NUCLEOTIDE SEQUENCE [LARGE SCALE GENOMIC DNA]</scope>
    <source>
        <strain evidence="1 2">NST_G2</strain>
    </source>
</reference>
<dbReference type="AlphaFoldDB" id="A0A183TLV6"/>
<dbReference type="EMBL" id="UYSU01042537">
    <property type="protein sequence ID" value="VDM03840.1"/>
    <property type="molecule type" value="Genomic_DNA"/>
</dbReference>
<reference evidence="3" key="1">
    <citation type="submission" date="2016-06" db="UniProtKB">
        <authorList>
            <consortium name="WormBaseParasite"/>
        </authorList>
    </citation>
    <scope>IDENTIFICATION</scope>
</reference>
<evidence type="ECO:0000313" key="2">
    <source>
        <dbReference type="Proteomes" id="UP000275846"/>
    </source>
</evidence>
<dbReference type="PANTHER" id="PTHR23227:SF84">
    <property type="entry name" value="ENDONUCLEASE_EXONUCLEASE_PHOSPHATASE DOMAIN-CONTAINING PROTEIN"/>
    <property type="match status" value="1"/>
</dbReference>
<organism evidence="3">
    <name type="scientific">Schistocephalus solidus</name>
    <name type="common">Tapeworm</name>
    <dbReference type="NCBI Taxonomy" id="70667"/>
    <lineage>
        <taxon>Eukaryota</taxon>
        <taxon>Metazoa</taxon>
        <taxon>Spiralia</taxon>
        <taxon>Lophotrochozoa</taxon>
        <taxon>Platyhelminthes</taxon>
        <taxon>Cestoda</taxon>
        <taxon>Eucestoda</taxon>
        <taxon>Diphyllobothriidea</taxon>
        <taxon>Diphyllobothriidae</taxon>
        <taxon>Schistocephalus</taxon>
    </lineage>
</organism>
<accession>A0A183TLV6</accession>
<protein>
    <submittedName>
        <fullName evidence="3">Endo/exonuclease/phosphatase domain-containing protein</fullName>
    </submittedName>
</protein>
<dbReference type="InterPro" id="IPR027124">
    <property type="entry name" value="Swc5/CFDP1/2"/>
</dbReference>
<sequence length="248" mass="27002">MSLLEVGLFPAATPRATVTTGGLNQVRVSGVVCASTPGMSHSRTYQFPPLKKSYGGGDSNPSQLEEVGASYTFFRSGRPKAERCDAGVAFAIQNDIVGRLPCLPQGINDRLMIIRLPHRGDQFATIIGAYAPTMTSSDAAKDKFYEDLHALLATVPKLDKLIVLGNFNARIGTDHAAWQRVLGPQGLGRCNDNGLLLLRTCAEHHLLLTNTFFHLPTRRRPRGCTLGRGAGICWTMFSFVGEIDRACW</sequence>
<gene>
    <name evidence="1" type="ORF">SSLN_LOCUS17454</name>
</gene>
<dbReference type="SUPFAM" id="SSF56219">
    <property type="entry name" value="DNase I-like"/>
    <property type="match status" value="1"/>
</dbReference>
<dbReference type="Proteomes" id="UP000275846">
    <property type="component" value="Unassembled WGS sequence"/>
</dbReference>
<proteinExistence type="predicted"/>
<evidence type="ECO:0000313" key="3">
    <source>
        <dbReference type="WBParaSite" id="SSLN_0001811801-mRNA-1"/>
    </source>
</evidence>
<dbReference type="WBParaSite" id="SSLN_0001811801-mRNA-1">
    <property type="protein sequence ID" value="SSLN_0001811801-mRNA-1"/>
    <property type="gene ID" value="SSLN_0001811801"/>
</dbReference>
<dbReference type="InterPro" id="IPR036691">
    <property type="entry name" value="Endo/exonu/phosph_ase_sf"/>
</dbReference>
<keyword evidence="2" id="KW-1185">Reference proteome</keyword>
<dbReference type="Gene3D" id="3.60.10.10">
    <property type="entry name" value="Endonuclease/exonuclease/phosphatase"/>
    <property type="match status" value="1"/>
</dbReference>
<dbReference type="PANTHER" id="PTHR23227">
    <property type="entry name" value="BUCENTAUR RELATED"/>
    <property type="match status" value="1"/>
</dbReference>